<dbReference type="Proteomes" id="UP000266693">
    <property type="component" value="Unassembled WGS sequence"/>
</dbReference>
<dbReference type="InterPro" id="IPR027417">
    <property type="entry name" value="P-loop_NTPase"/>
</dbReference>
<dbReference type="EMBL" id="QWLV01000001">
    <property type="protein sequence ID" value="RHW18797.1"/>
    <property type="molecule type" value="Genomic_DNA"/>
</dbReference>
<protein>
    <submittedName>
        <fullName evidence="2">Sulfotransferase family protein</fullName>
    </submittedName>
</protein>
<evidence type="ECO:0000313" key="2">
    <source>
        <dbReference type="EMBL" id="RHW18797.1"/>
    </source>
</evidence>
<organism evidence="2 3">
    <name type="scientific">Sphingomonas gilva</name>
    <dbReference type="NCBI Taxonomy" id="2305907"/>
    <lineage>
        <taxon>Bacteria</taxon>
        <taxon>Pseudomonadati</taxon>
        <taxon>Pseudomonadota</taxon>
        <taxon>Alphaproteobacteria</taxon>
        <taxon>Sphingomonadales</taxon>
        <taxon>Sphingomonadaceae</taxon>
        <taxon>Sphingomonas</taxon>
    </lineage>
</organism>
<keyword evidence="1 2" id="KW-0808">Transferase</keyword>
<dbReference type="PANTHER" id="PTHR12788">
    <property type="entry name" value="PROTEIN-TYROSINE SULFOTRANSFERASE 2"/>
    <property type="match status" value="1"/>
</dbReference>
<keyword evidence="3" id="KW-1185">Reference proteome</keyword>
<comment type="caution">
    <text evidence="2">The sequence shown here is derived from an EMBL/GenBank/DDBJ whole genome shotgun (WGS) entry which is preliminary data.</text>
</comment>
<reference evidence="2 3" key="1">
    <citation type="submission" date="2018-08" db="EMBL/GenBank/DDBJ databases">
        <title>The multiple taxonomic identification of Sphingomonas gilva.</title>
        <authorList>
            <person name="Zhu D."/>
            <person name="Zheng S."/>
        </authorList>
    </citation>
    <scope>NUCLEOTIDE SEQUENCE [LARGE SCALE GENOMIC DNA]</scope>
    <source>
        <strain evidence="2 3">ZDH117</strain>
    </source>
</reference>
<accession>A0A396RQB8</accession>
<dbReference type="Pfam" id="PF13469">
    <property type="entry name" value="Sulfotransfer_3"/>
    <property type="match status" value="1"/>
</dbReference>
<dbReference type="SUPFAM" id="SSF52540">
    <property type="entry name" value="P-loop containing nucleoside triphosphate hydrolases"/>
    <property type="match status" value="1"/>
</dbReference>
<dbReference type="InterPro" id="IPR026634">
    <property type="entry name" value="TPST-like"/>
</dbReference>
<evidence type="ECO:0000313" key="3">
    <source>
        <dbReference type="Proteomes" id="UP000266693"/>
    </source>
</evidence>
<dbReference type="Gene3D" id="3.40.50.300">
    <property type="entry name" value="P-loop containing nucleotide triphosphate hydrolases"/>
    <property type="match status" value="1"/>
</dbReference>
<dbReference type="GO" id="GO:0008476">
    <property type="term" value="F:protein-tyrosine sulfotransferase activity"/>
    <property type="evidence" value="ECO:0007669"/>
    <property type="project" value="InterPro"/>
</dbReference>
<gene>
    <name evidence="2" type="ORF">D1610_01170</name>
</gene>
<dbReference type="OrthoDB" id="9800698at2"/>
<dbReference type="PANTHER" id="PTHR12788:SF10">
    <property type="entry name" value="PROTEIN-TYROSINE SULFOTRANSFERASE"/>
    <property type="match status" value="1"/>
</dbReference>
<evidence type="ECO:0000256" key="1">
    <source>
        <dbReference type="ARBA" id="ARBA00022679"/>
    </source>
</evidence>
<sequence length="550" mass="60215">MSNSATPMPAPLGRTTGSSRVIRRLARCALRSRCALEATRSNPEAKFSLLGGALATMRPFLLVTWMETNDLLGRLKAALASRRRASVNEAIVDLLAAPPRIGRSWKSVALAARRNGELTLARACAARMTADGVPEGPYEEAAMAALTGQLEEARKLAAHASPSGITEAALEYLRGTIALNSGELILAEAHFDAARLGDPSIGQTYLALASLRDMAAAPELAEIILDAREKVSTSNPFDRAAYHYALGKTLDDLDEPERAFEEIAAGARIMANLRPYDRNADASLAQSAIRGFDGARIAAFARSVDSDNDRPILVTGSPRSGTTLLQEMLVRHSAVADGDELDQFSVLLREIGGNGAGDLERYQERLGGIDALARLYLRLLTERFGTGGRIVDKSLNASRYLGQFAAVLPGAPLIWMRRSRLENAWSCLKTFFAAGINWSWSQEDIAHHFHLEDKLLERWQAILGDRLLIVDYEDLVQDTRSTTGGVLRHCRLPEEESVFGEGKGNRTVTTASVVQARQPIYRRGLDRARRYRERLQPFVTAYRSFGGKID</sequence>
<proteinExistence type="predicted"/>
<dbReference type="AlphaFoldDB" id="A0A396RQB8"/>
<name>A0A396RQB8_9SPHN</name>